<gene>
    <name evidence="1" type="ORF">F1609_20915</name>
</gene>
<sequence length="60" mass="6888">MSWVTTDRFWHRGGGEHPASLVNQLTPRIWKKMFPANPLRLDLHELGGRRNCAAAWSLTC</sequence>
<comment type="caution">
    <text evidence="1">The sequence shown here is derived from an EMBL/GenBank/DDBJ whole genome shotgun (WGS) entry which is preliminary data.</text>
</comment>
<proteinExistence type="predicted"/>
<reference evidence="1 2" key="1">
    <citation type="submission" date="2019-09" db="EMBL/GenBank/DDBJ databases">
        <title>Taxonomy of Antarctic Massilia spp.: description of Massilia rubra sp. nov., Massilia aquatica sp. nov., Massilia mucilaginosa sp. nov., Massilia frigida sp. nov. isolated from streams, lakes and regoliths.</title>
        <authorList>
            <person name="Holochova P."/>
            <person name="Sedlacek I."/>
            <person name="Kralova S."/>
            <person name="Maslanova I."/>
            <person name="Busse H.-J."/>
            <person name="Stankova E."/>
            <person name="Vrbovska V."/>
            <person name="Kovarovic V."/>
            <person name="Bartak M."/>
            <person name="Svec P."/>
            <person name="Pantucek R."/>
        </authorList>
    </citation>
    <scope>NUCLEOTIDE SEQUENCE [LARGE SCALE GENOMIC DNA]</scope>
    <source>
        <strain evidence="1 2">CCM 8693</strain>
    </source>
</reference>
<dbReference type="Proteomes" id="UP000819052">
    <property type="component" value="Unassembled WGS sequence"/>
</dbReference>
<keyword evidence="2" id="KW-1185">Reference proteome</keyword>
<accession>A0ABX0M611</accession>
<organism evidence="1 2">
    <name type="scientific">Massilia aquatica</name>
    <dbReference type="NCBI Taxonomy" id="2609000"/>
    <lineage>
        <taxon>Bacteria</taxon>
        <taxon>Pseudomonadati</taxon>
        <taxon>Pseudomonadota</taxon>
        <taxon>Betaproteobacteria</taxon>
        <taxon>Burkholderiales</taxon>
        <taxon>Oxalobacteraceae</taxon>
        <taxon>Telluria group</taxon>
        <taxon>Massilia</taxon>
    </lineage>
</organism>
<name>A0ABX0M611_9BURK</name>
<protein>
    <submittedName>
        <fullName evidence="1">Uncharacterized protein</fullName>
    </submittedName>
</protein>
<dbReference type="EMBL" id="VVIW01000013">
    <property type="protein sequence ID" value="NHZ42614.1"/>
    <property type="molecule type" value="Genomic_DNA"/>
</dbReference>
<evidence type="ECO:0000313" key="2">
    <source>
        <dbReference type="Proteomes" id="UP000819052"/>
    </source>
</evidence>
<evidence type="ECO:0000313" key="1">
    <source>
        <dbReference type="EMBL" id="NHZ42614.1"/>
    </source>
</evidence>